<keyword evidence="2 5" id="KW-0812">Transmembrane</keyword>
<evidence type="ECO:0000313" key="7">
    <source>
        <dbReference type="EMBL" id="MBA6151927.1"/>
    </source>
</evidence>
<feature type="transmembrane region" description="Helical" evidence="5">
    <location>
        <begin position="12"/>
        <end position="42"/>
    </location>
</feature>
<dbReference type="RefSeq" id="WP_182202812.1">
    <property type="nucleotide sequence ID" value="NZ_JACGLT010000002.1"/>
</dbReference>
<dbReference type="AlphaFoldDB" id="A0A7W2M3B7"/>
<dbReference type="PANTHER" id="PTHR37422:SF13">
    <property type="entry name" value="LIPOPOLYSACCHARIDE BIOSYNTHESIS PROTEIN PA4999-RELATED"/>
    <property type="match status" value="1"/>
</dbReference>
<evidence type="ECO:0000256" key="2">
    <source>
        <dbReference type="ARBA" id="ARBA00022692"/>
    </source>
</evidence>
<sequence length="405" mass="47638">MLRKFLQKRRIIGIWLVVLLISSFSISYALTSISMFAFLPFFFFDTKVNIIEKFKVIRYKRIPIFFIFFFITQLIGLMHSENLDFAQTRVSVMLPILFLPAILSVEKFSKKEFEFIISIAKITVILPFIYYIFVHLYIDNRDISTFVHFTIIEKLDISQFYLIFILFLPILACIDAIIDKRKIMFHIILLCVSFGIIFLMGNKTSLIFGLLLWLIIIFQTYKRKKSKVFVPLIMGAVIFLSAFQLPIIQQRVDVFTKTLDIDLETIITKNAFTITKNTFEHRILINHLALQEISDALPFGVGTGDYREALNDQYKRVNFKAGLSAKYNNHNQYLTEFLKTGILGGFVFLFLMFILIRKINLRQKYYSYYIIFFSMGCMVESYLDRQHGIVIFAFLIPFFLYNDNN</sequence>
<dbReference type="GO" id="GO:0016874">
    <property type="term" value="F:ligase activity"/>
    <property type="evidence" value="ECO:0007669"/>
    <property type="project" value="UniProtKB-KW"/>
</dbReference>
<feature type="transmembrane region" description="Helical" evidence="5">
    <location>
        <begin position="365"/>
        <end position="383"/>
    </location>
</feature>
<dbReference type="InterPro" id="IPR007016">
    <property type="entry name" value="O-antigen_ligase-rel_domated"/>
</dbReference>
<keyword evidence="3 5" id="KW-1133">Transmembrane helix</keyword>
<evidence type="ECO:0000256" key="5">
    <source>
        <dbReference type="SAM" id="Phobius"/>
    </source>
</evidence>
<evidence type="ECO:0000256" key="1">
    <source>
        <dbReference type="ARBA" id="ARBA00004141"/>
    </source>
</evidence>
<evidence type="ECO:0000256" key="4">
    <source>
        <dbReference type="ARBA" id="ARBA00023136"/>
    </source>
</evidence>
<accession>A0A7W2M3B7</accession>
<evidence type="ECO:0000313" key="8">
    <source>
        <dbReference type="Proteomes" id="UP000541857"/>
    </source>
</evidence>
<protein>
    <submittedName>
        <fullName evidence="7">O-antigen ligase family protein</fullName>
    </submittedName>
</protein>
<feature type="transmembrane region" description="Helical" evidence="5">
    <location>
        <begin position="115"/>
        <end position="138"/>
    </location>
</feature>
<feature type="transmembrane region" description="Helical" evidence="5">
    <location>
        <begin position="62"/>
        <end position="79"/>
    </location>
</feature>
<keyword evidence="7" id="KW-0436">Ligase</keyword>
<feature type="transmembrane region" description="Helical" evidence="5">
    <location>
        <begin position="389"/>
        <end position="404"/>
    </location>
</feature>
<name>A0A7W2M3B7_9FLAO</name>
<reference evidence="7 8" key="1">
    <citation type="submission" date="2020-07" db="EMBL/GenBank/DDBJ databases">
        <title>Bacterium isolated from marine sediment.</title>
        <authorList>
            <person name="Shang D."/>
        </authorList>
    </citation>
    <scope>NUCLEOTIDE SEQUENCE [LARGE SCALE GENOMIC DNA]</scope>
    <source>
        <strain evidence="7 8">F6074</strain>
    </source>
</reference>
<dbReference type="PANTHER" id="PTHR37422">
    <property type="entry name" value="TEICHURONIC ACID BIOSYNTHESIS PROTEIN TUAE"/>
    <property type="match status" value="1"/>
</dbReference>
<keyword evidence="8" id="KW-1185">Reference proteome</keyword>
<comment type="caution">
    <text evidence="7">The sequence shown here is derived from an EMBL/GenBank/DDBJ whole genome shotgun (WGS) entry which is preliminary data.</text>
</comment>
<feature type="transmembrane region" description="Helical" evidence="5">
    <location>
        <begin position="228"/>
        <end position="248"/>
    </location>
</feature>
<evidence type="ECO:0000259" key="6">
    <source>
        <dbReference type="Pfam" id="PF04932"/>
    </source>
</evidence>
<feature type="transmembrane region" description="Helical" evidence="5">
    <location>
        <begin position="158"/>
        <end position="178"/>
    </location>
</feature>
<dbReference type="Pfam" id="PF04932">
    <property type="entry name" value="Wzy_C"/>
    <property type="match status" value="1"/>
</dbReference>
<dbReference type="GO" id="GO:0016020">
    <property type="term" value="C:membrane"/>
    <property type="evidence" value="ECO:0007669"/>
    <property type="project" value="UniProtKB-SubCell"/>
</dbReference>
<dbReference type="EMBL" id="JACGLT010000002">
    <property type="protein sequence ID" value="MBA6151927.1"/>
    <property type="molecule type" value="Genomic_DNA"/>
</dbReference>
<proteinExistence type="predicted"/>
<dbReference type="Proteomes" id="UP000541857">
    <property type="component" value="Unassembled WGS sequence"/>
</dbReference>
<comment type="subcellular location">
    <subcellularLocation>
        <location evidence="1">Membrane</location>
        <topology evidence="1">Multi-pass membrane protein</topology>
    </subcellularLocation>
</comment>
<keyword evidence="4 5" id="KW-0472">Membrane</keyword>
<organism evidence="7 8">
    <name type="scientific">Gelidibacter maritimus</name>
    <dbReference type="NCBI Taxonomy" id="2761487"/>
    <lineage>
        <taxon>Bacteria</taxon>
        <taxon>Pseudomonadati</taxon>
        <taxon>Bacteroidota</taxon>
        <taxon>Flavobacteriia</taxon>
        <taxon>Flavobacteriales</taxon>
        <taxon>Flavobacteriaceae</taxon>
        <taxon>Gelidibacter</taxon>
    </lineage>
</organism>
<gene>
    <name evidence="7" type="ORF">H3Z82_04220</name>
</gene>
<feature type="transmembrane region" description="Helical" evidence="5">
    <location>
        <begin position="85"/>
        <end position="103"/>
    </location>
</feature>
<dbReference type="InterPro" id="IPR051533">
    <property type="entry name" value="WaaL-like"/>
</dbReference>
<feature type="domain" description="O-antigen ligase-related" evidence="6">
    <location>
        <begin position="190"/>
        <end position="349"/>
    </location>
</feature>
<feature type="transmembrane region" description="Helical" evidence="5">
    <location>
        <begin position="337"/>
        <end position="356"/>
    </location>
</feature>
<evidence type="ECO:0000256" key="3">
    <source>
        <dbReference type="ARBA" id="ARBA00022989"/>
    </source>
</evidence>